<evidence type="ECO:0000259" key="1">
    <source>
        <dbReference type="Pfam" id="PF01425"/>
    </source>
</evidence>
<dbReference type="Gene3D" id="3.90.1300.10">
    <property type="entry name" value="Amidase signature (AS) domain"/>
    <property type="match status" value="1"/>
</dbReference>
<dbReference type="Pfam" id="PF01425">
    <property type="entry name" value="Amidase"/>
    <property type="match status" value="1"/>
</dbReference>
<feature type="domain" description="Amidase" evidence="1">
    <location>
        <begin position="72"/>
        <end position="495"/>
    </location>
</feature>
<organism evidence="2 3">
    <name type="scientific">Afipia felis</name>
    <name type="common">Cat scratch disease bacillus</name>
    <dbReference type="NCBI Taxonomy" id="1035"/>
    <lineage>
        <taxon>Bacteria</taxon>
        <taxon>Pseudomonadati</taxon>
        <taxon>Pseudomonadota</taxon>
        <taxon>Alphaproteobacteria</taxon>
        <taxon>Hyphomicrobiales</taxon>
        <taxon>Nitrobacteraceae</taxon>
        <taxon>Afipia</taxon>
    </lineage>
</organism>
<dbReference type="PANTHER" id="PTHR11895">
    <property type="entry name" value="TRANSAMIDASE"/>
    <property type="match status" value="1"/>
</dbReference>
<dbReference type="InterPro" id="IPR023631">
    <property type="entry name" value="Amidase_dom"/>
</dbReference>
<sequence length="521" mass="55593">MTRVDVESCGKNEGENDKSGLTRRDFAIAGASTLAAAVMPGHAFAAKASSAMPMSISEAGKRMRDGSLSCVDLTKAYFHYIEMYQPKLNMFISQLKDMALKTAAERDAELKQGKDRGPLHGIPILVKDLYDMAGTKTTVGSKAFVDRQSTEDATSVHHLLEAGVVVLGKTNMNEFAAGVSGTNAYFGDCHNPWALDRSPGGSSSGNGAALAAGIGFGGTSSDTGGSIRVPASWCGIAGIRPTYGLVSLHGLFPRAYSLDCAGPLARNVFDLGLLLDAMAGFDPLDKHSALAQRTSSYTKGIKDGVKGMTFATVKNYTYKDVDKPVADAVAKAAEKLKSLGAKIVEVEIKPLEGQLDYNKLFTSILLYEFNQILGDKYRNTPNAADLYGPIVTNNIAAGSKVSKEDYEKTMNERPAIIAEVKKVFNHVDALLTPALPTTAPLLKASAQDYGRGRQFTIPFSYTALPSAVVPCGFDPQGLPIGLQIVGDHFSEAALLRMAYAYEQATDFHKKHPPIFAGTLPS</sequence>
<dbReference type="PIRSF" id="PIRSF001221">
    <property type="entry name" value="Amidase_fungi"/>
    <property type="match status" value="1"/>
</dbReference>
<keyword evidence="3" id="KW-1185">Reference proteome</keyword>
<reference evidence="2 3" key="1">
    <citation type="journal article" date="2014" name="Genome Announc.">
        <title>Genome Sequence of Afipia felis Strain 76713, Isolated in Hospital Water Using an Amoeba Co-Culture Procedure.</title>
        <authorList>
            <person name="Benamar S."/>
            <person name="La Scola B."/>
            <person name="Croce O."/>
        </authorList>
    </citation>
    <scope>NUCLEOTIDE SEQUENCE [LARGE SCALE GENOMIC DNA]</scope>
    <source>
        <strain evidence="2 3">76713</strain>
    </source>
</reference>
<accession>A0A090MU11</accession>
<dbReference type="STRING" id="1035.BN961_03163"/>
<dbReference type="PROSITE" id="PS51318">
    <property type="entry name" value="TAT"/>
    <property type="match status" value="1"/>
</dbReference>
<comment type="caution">
    <text evidence="2">The sequence shown here is derived from an EMBL/GenBank/DDBJ whole genome shotgun (WGS) entry which is preliminary data.</text>
</comment>
<dbReference type="OrthoDB" id="9814821at2"/>
<dbReference type="InterPro" id="IPR006311">
    <property type="entry name" value="TAT_signal"/>
</dbReference>
<dbReference type="RefSeq" id="WP_048757557.1">
    <property type="nucleotide sequence ID" value="NZ_CCAZ020000002.1"/>
</dbReference>
<dbReference type="AlphaFoldDB" id="A0A090MU11"/>
<dbReference type="SUPFAM" id="SSF75304">
    <property type="entry name" value="Amidase signature (AS) enzymes"/>
    <property type="match status" value="1"/>
</dbReference>
<dbReference type="InterPro" id="IPR036928">
    <property type="entry name" value="AS_sf"/>
</dbReference>
<dbReference type="PANTHER" id="PTHR11895:SF176">
    <property type="entry name" value="AMIDASE AMID-RELATED"/>
    <property type="match status" value="1"/>
</dbReference>
<evidence type="ECO:0000313" key="2">
    <source>
        <dbReference type="EMBL" id="CEG09732.1"/>
    </source>
</evidence>
<protein>
    <submittedName>
        <fullName evidence="2">Glutamyl-tRNA(Gln) amidotransferase subunit A</fullName>
    </submittedName>
</protein>
<dbReference type="Proteomes" id="UP000035762">
    <property type="component" value="Unassembled WGS sequence"/>
</dbReference>
<name>A0A090MU11_AFIFE</name>
<dbReference type="InterPro" id="IPR000120">
    <property type="entry name" value="Amidase"/>
</dbReference>
<evidence type="ECO:0000313" key="3">
    <source>
        <dbReference type="Proteomes" id="UP000035762"/>
    </source>
</evidence>
<dbReference type="EMBL" id="CCAZ020000002">
    <property type="protein sequence ID" value="CEG09732.1"/>
    <property type="molecule type" value="Genomic_DNA"/>
</dbReference>
<dbReference type="GO" id="GO:0016740">
    <property type="term" value="F:transferase activity"/>
    <property type="evidence" value="ECO:0007669"/>
    <property type="project" value="UniProtKB-KW"/>
</dbReference>
<proteinExistence type="predicted"/>
<gene>
    <name evidence="2" type="primary">gatA_3</name>
    <name evidence="2" type="ORF">BN961_03163</name>
</gene>